<protein>
    <submittedName>
        <fullName evidence="1">Phage tail protein</fullName>
    </submittedName>
</protein>
<evidence type="ECO:0000313" key="1">
    <source>
        <dbReference type="EMBL" id="QGA66588.1"/>
    </source>
</evidence>
<organism evidence="1 2">
    <name type="scientific">Vibrio algicola</name>
    <dbReference type="NCBI Taxonomy" id="2662262"/>
    <lineage>
        <taxon>Bacteria</taxon>
        <taxon>Pseudomonadati</taxon>
        <taxon>Pseudomonadota</taxon>
        <taxon>Gammaproteobacteria</taxon>
        <taxon>Vibrionales</taxon>
        <taxon>Vibrionaceae</taxon>
        <taxon>Vibrio</taxon>
    </lineage>
</organism>
<sequence>MGLGYKPDFQLIANGTDITESIRKNLISLSYTDNSGKQSDRLSFAISAPNNMKTPPKGAVIKLGLGFNGELVDKGQFVVDEISPSGPPRKIQFTASAAPMNNAKQSGVLQSQKTRSWDDVSLGDVVKTVANDHGLIAKVSSDLANINIEHLDQVNESDMNLLSRLAQNYSAVSKPANGYWLFLKDGEGKSASGKELKSITLKPENVSNWQGQFGSRTQAKRVIAEYNDVATGETKEVSVGTGLPEFRIVYKYPNYAEATAAVQARSKSVTSGSDTMDITMPATPDLIQLIAEGHFILEDFGDIEDGKWRTTSVEWSLNDAGMSIRLSGDHGVK</sequence>
<dbReference type="SUPFAM" id="SSF69279">
    <property type="entry name" value="Phage tail proteins"/>
    <property type="match status" value="1"/>
</dbReference>
<dbReference type="RefSeq" id="WP_153448721.1">
    <property type="nucleotide sequence ID" value="NZ_CP045700.1"/>
</dbReference>
<evidence type="ECO:0000313" key="2">
    <source>
        <dbReference type="Proteomes" id="UP000348942"/>
    </source>
</evidence>
<accession>A0A5Q0THE5</accession>
<name>A0A5Q0THE5_9VIBR</name>
<keyword evidence="2" id="KW-1185">Reference proteome</keyword>
<dbReference type="Pfam" id="PF05954">
    <property type="entry name" value="Phage_GPD"/>
    <property type="match status" value="1"/>
</dbReference>
<dbReference type="AlphaFoldDB" id="A0A5Q0THE5"/>
<dbReference type="EMBL" id="CP045700">
    <property type="protein sequence ID" value="QGA66588.1"/>
    <property type="molecule type" value="Genomic_DNA"/>
</dbReference>
<dbReference type="Proteomes" id="UP000348942">
    <property type="component" value="Chromosome 2"/>
</dbReference>
<proteinExistence type="predicted"/>
<gene>
    <name evidence="1" type="ORF">GFB47_14335</name>
</gene>
<reference evidence="1 2" key="1">
    <citation type="submission" date="2019-10" db="EMBL/GenBank/DDBJ databases">
        <title>Vibrio sp. nov., isolated from Coralline algae surface.</title>
        <authorList>
            <person name="Geng Y."/>
            <person name="Zhang X."/>
        </authorList>
    </citation>
    <scope>NUCLEOTIDE SEQUENCE [LARGE SCALE GENOMIC DNA]</scope>
    <source>
        <strain evidence="1 2">SM1977</strain>
    </source>
</reference>